<proteinExistence type="predicted"/>
<evidence type="ECO:0000313" key="1">
    <source>
        <dbReference type="EMBL" id="PAV18161.1"/>
    </source>
</evidence>
<organism evidence="1 2">
    <name type="scientific">Pyrrhoderma noxium</name>
    <dbReference type="NCBI Taxonomy" id="2282107"/>
    <lineage>
        <taxon>Eukaryota</taxon>
        <taxon>Fungi</taxon>
        <taxon>Dikarya</taxon>
        <taxon>Basidiomycota</taxon>
        <taxon>Agaricomycotina</taxon>
        <taxon>Agaricomycetes</taxon>
        <taxon>Hymenochaetales</taxon>
        <taxon>Hymenochaetaceae</taxon>
        <taxon>Pyrrhoderma</taxon>
    </lineage>
</organism>
<reference evidence="1 2" key="1">
    <citation type="journal article" date="2017" name="Mol. Ecol.">
        <title>Comparative and population genomic landscape of Phellinus noxius: A hypervariable fungus causing root rot in trees.</title>
        <authorList>
            <person name="Chung C.L."/>
            <person name="Lee T.J."/>
            <person name="Akiba M."/>
            <person name="Lee H.H."/>
            <person name="Kuo T.H."/>
            <person name="Liu D."/>
            <person name="Ke H.M."/>
            <person name="Yokoi T."/>
            <person name="Roa M.B."/>
            <person name="Lu M.J."/>
            <person name="Chang Y.Y."/>
            <person name="Ann P.J."/>
            <person name="Tsai J.N."/>
            <person name="Chen C.Y."/>
            <person name="Tzean S.S."/>
            <person name="Ota Y."/>
            <person name="Hattori T."/>
            <person name="Sahashi N."/>
            <person name="Liou R.F."/>
            <person name="Kikuchi T."/>
            <person name="Tsai I.J."/>
        </authorList>
    </citation>
    <scope>NUCLEOTIDE SEQUENCE [LARGE SCALE GENOMIC DNA]</scope>
    <source>
        <strain evidence="1 2">FFPRI411160</strain>
    </source>
</reference>
<dbReference type="Proteomes" id="UP000217199">
    <property type="component" value="Unassembled WGS sequence"/>
</dbReference>
<keyword evidence="2" id="KW-1185">Reference proteome</keyword>
<protein>
    <submittedName>
        <fullName evidence="1">Uncharacterized protein</fullName>
    </submittedName>
</protein>
<dbReference type="InParanoid" id="A0A286UEZ5"/>
<evidence type="ECO:0000313" key="2">
    <source>
        <dbReference type="Proteomes" id="UP000217199"/>
    </source>
</evidence>
<comment type="caution">
    <text evidence="1">The sequence shown here is derived from an EMBL/GenBank/DDBJ whole genome shotgun (WGS) entry which is preliminary data.</text>
</comment>
<dbReference type="AlphaFoldDB" id="A0A286UEZ5"/>
<sequence>MYKLCTSRTATGKSHRIRGHDQTHARTIPRNCINVQVEHSSKIATRSRSLTTNNGLNFFSAPGTWILTWLLSVKPLKHIFFFTVTCPA</sequence>
<accession>A0A286UEZ5</accession>
<gene>
    <name evidence="1" type="ORF">PNOK_0664700</name>
</gene>
<dbReference type="EMBL" id="NBII01000006">
    <property type="protein sequence ID" value="PAV18161.1"/>
    <property type="molecule type" value="Genomic_DNA"/>
</dbReference>
<name>A0A286UEZ5_9AGAM</name>